<accession>A0A077FBH9</accession>
<keyword evidence="3 8" id="KW-1134">Transmembrane beta strand</keyword>
<dbReference type="AlphaFoldDB" id="A0A077FBH9"/>
<feature type="domain" description="TonB-dependent receptor plug" evidence="12">
    <location>
        <begin position="49"/>
        <end position="155"/>
    </location>
</feature>
<keyword evidence="2 8" id="KW-0813">Transport</keyword>
<dbReference type="SUPFAM" id="SSF56935">
    <property type="entry name" value="Porins"/>
    <property type="match status" value="1"/>
</dbReference>
<organism evidence="13 14">
    <name type="scientific">Pseudomonas alkylphenolica</name>
    <dbReference type="NCBI Taxonomy" id="237609"/>
    <lineage>
        <taxon>Bacteria</taxon>
        <taxon>Pseudomonadati</taxon>
        <taxon>Pseudomonadota</taxon>
        <taxon>Gammaproteobacteria</taxon>
        <taxon>Pseudomonadales</taxon>
        <taxon>Pseudomonadaceae</taxon>
        <taxon>Pseudomonas</taxon>
    </lineage>
</organism>
<evidence type="ECO:0000259" key="11">
    <source>
        <dbReference type="Pfam" id="PF00593"/>
    </source>
</evidence>
<dbReference type="Gene3D" id="2.40.170.20">
    <property type="entry name" value="TonB-dependent receptor, beta-barrel domain"/>
    <property type="match status" value="1"/>
</dbReference>
<dbReference type="Gene3D" id="2.170.130.10">
    <property type="entry name" value="TonB-dependent receptor, plug domain"/>
    <property type="match status" value="1"/>
</dbReference>
<proteinExistence type="inferred from homology"/>
<evidence type="ECO:0000313" key="13">
    <source>
        <dbReference type="EMBL" id="AIL62742.1"/>
    </source>
</evidence>
<keyword evidence="5 9" id="KW-0798">TonB box</keyword>
<dbReference type="Pfam" id="PF07715">
    <property type="entry name" value="Plug"/>
    <property type="match status" value="1"/>
</dbReference>
<keyword evidence="6 8" id="KW-0472">Membrane</keyword>
<dbReference type="KEGG" id="palk:PSAKL28_35900"/>
<comment type="subcellular location">
    <subcellularLocation>
        <location evidence="1 8">Cell outer membrane</location>
        <topology evidence="1 8">Multi-pass membrane protein</topology>
    </subcellularLocation>
</comment>
<dbReference type="PANTHER" id="PTHR30069:SF27">
    <property type="entry name" value="BLL4766 PROTEIN"/>
    <property type="match status" value="1"/>
</dbReference>
<comment type="similarity">
    <text evidence="8 9">Belongs to the TonB-dependent receptor family.</text>
</comment>
<evidence type="ECO:0000256" key="8">
    <source>
        <dbReference type="PROSITE-ProRule" id="PRU01360"/>
    </source>
</evidence>
<dbReference type="Pfam" id="PF00593">
    <property type="entry name" value="TonB_dep_Rec_b-barrel"/>
    <property type="match status" value="1"/>
</dbReference>
<dbReference type="GO" id="GO:0044718">
    <property type="term" value="P:siderophore transmembrane transport"/>
    <property type="evidence" value="ECO:0007669"/>
    <property type="project" value="TreeGrafter"/>
</dbReference>
<dbReference type="PROSITE" id="PS52016">
    <property type="entry name" value="TONB_DEPENDENT_REC_3"/>
    <property type="match status" value="1"/>
</dbReference>
<evidence type="ECO:0000259" key="12">
    <source>
        <dbReference type="Pfam" id="PF07715"/>
    </source>
</evidence>
<dbReference type="HOGENOM" id="CLU_008287_16_0_6"/>
<dbReference type="InterPro" id="IPR039426">
    <property type="entry name" value="TonB-dep_rcpt-like"/>
</dbReference>
<dbReference type="InterPro" id="IPR036942">
    <property type="entry name" value="Beta-barrel_TonB_sf"/>
</dbReference>
<evidence type="ECO:0000256" key="10">
    <source>
        <dbReference type="SAM" id="SignalP"/>
    </source>
</evidence>
<name>A0A077FBH9_9PSED</name>
<keyword evidence="4 8" id="KW-0812">Transmembrane</keyword>
<dbReference type="GO" id="GO:0015344">
    <property type="term" value="F:siderophore uptake transmembrane transporter activity"/>
    <property type="evidence" value="ECO:0007669"/>
    <property type="project" value="TreeGrafter"/>
</dbReference>
<evidence type="ECO:0000256" key="9">
    <source>
        <dbReference type="RuleBase" id="RU003357"/>
    </source>
</evidence>
<dbReference type="InterPro" id="IPR000531">
    <property type="entry name" value="Beta-barrel_TonB"/>
</dbReference>
<dbReference type="InterPro" id="IPR012910">
    <property type="entry name" value="Plug_dom"/>
</dbReference>
<evidence type="ECO:0000256" key="4">
    <source>
        <dbReference type="ARBA" id="ARBA00022692"/>
    </source>
</evidence>
<evidence type="ECO:0000313" key="14">
    <source>
        <dbReference type="Proteomes" id="UP000028931"/>
    </source>
</evidence>
<dbReference type="EMBL" id="CP009048">
    <property type="protein sequence ID" value="AIL62742.1"/>
    <property type="molecule type" value="Genomic_DNA"/>
</dbReference>
<keyword evidence="13" id="KW-0675">Receptor</keyword>
<evidence type="ECO:0000256" key="1">
    <source>
        <dbReference type="ARBA" id="ARBA00004571"/>
    </source>
</evidence>
<keyword evidence="10" id="KW-0732">Signal</keyword>
<evidence type="ECO:0000256" key="6">
    <source>
        <dbReference type="ARBA" id="ARBA00023136"/>
    </source>
</evidence>
<dbReference type="eggNOG" id="COG4206">
    <property type="taxonomic scope" value="Bacteria"/>
</dbReference>
<sequence>MSFGPPASRPLLLLTAFFGGAALADDLFVDSQALPQVLTATRLKQSPAAVPGSMTVLDSALIRASGARDIPELLRLVPGMMIGYGAGNQPSVNYHGSNANDARRMQVLIDGRSVYRAGLATVDWSDIPLAMEDIERIEVFRGPNTVSYGANALMAVVNILTRKPVDSQGTRLKVTRGQRGINDWYASQGSGWDGGDLRLSLSGMQDDGFDQTRNGQDYRDSRRLNRLNLSVSHSLASNQSLDWQFAAKEGSNQRPYTYKPVFYGVTASGDNSDAKAKDYAGSVRWNIDLNPEHSLYLQGSAQHWDRQQVWRACDAALSFSPELTRLWQVNPNYAEQVARNIRSPVPRGSAAEQTLGRQVQQQWRNGGSSQVCGDIDQSTRETRYDLELQDTLSLSDNLRLVSGANYRYDRADSQTFFNGSLDDSTWRLFGHLEWRADEHWIVQGGAMYEDARLSGSSLTPRLAVNYLITPRHGLRAVYSEAVRSPDMFENNVNWSYRVNNLRPGAFGQNSAQYFVKTRGPGDLEQERMRSRELGYNGYFADADLSVDLKLFYDEITGMISEPLRNNQYIASNSNKARFSGSEAQLDWRLTPADRWRLTYAHVDAWASNPADRRLSAHNSGSAGWLRDWGQGWSSALFYYGDDELNQYRFERVDLRVAKQLRWQRTQLELAGVVQQRLDDEPTTFADNRYDSRHVVYFSAELEF</sequence>
<evidence type="ECO:0000256" key="7">
    <source>
        <dbReference type="ARBA" id="ARBA00023237"/>
    </source>
</evidence>
<reference evidence="13 14" key="1">
    <citation type="submission" date="2014-07" db="EMBL/GenBank/DDBJ databases">
        <authorList>
            <person name="Lee K."/>
            <person name="Lim J.Y."/>
            <person name="Hwang I."/>
        </authorList>
    </citation>
    <scope>NUCLEOTIDE SEQUENCE [LARGE SCALE GENOMIC DNA]</scope>
    <source>
        <strain evidence="13 14">KL28</strain>
    </source>
</reference>
<dbReference type="Proteomes" id="UP000028931">
    <property type="component" value="Chromosome"/>
</dbReference>
<dbReference type="OrthoDB" id="9758929at2"/>
<evidence type="ECO:0000256" key="2">
    <source>
        <dbReference type="ARBA" id="ARBA00022448"/>
    </source>
</evidence>
<dbReference type="InterPro" id="IPR037066">
    <property type="entry name" value="Plug_dom_sf"/>
</dbReference>
<evidence type="ECO:0000256" key="3">
    <source>
        <dbReference type="ARBA" id="ARBA00022452"/>
    </source>
</evidence>
<feature type="domain" description="TonB-dependent receptor-like beta-barrel" evidence="11">
    <location>
        <begin position="254"/>
        <end position="662"/>
    </location>
</feature>
<dbReference type="RefSeq" id="WP_038613080.1">
    <property type="nucleotide sequence ID" value="NZ_CP009048.1"/>
</dbReference>
<dbReference type="PANTHER" id="PTHR30069">
    <property type="entry name" value="TONB-DEPENDENT OUTER MEMBRANE RECEPTOR"/>
    <property type="match status" value="1"/>
</dbReference>
<dbReference type="GO" id="GO:0009279">
    <property type="term" value="C:cell outer membrane"/>
    <property type="evidence" value="ECO:0007669"/>
    <property type="project" value="UniProtKB-SubCell"/>
</dbReference>
<protein>
    <submittedName>
        <fullName evidence="13">TonB-dependent outermembrane receptor</fullName>
    </submittedName>
</protein>
<keyword evidence="7 8" id="KW-0998">Cell outer membrane</keyword>
<evidence type="ECO:0000256" key="5">
    <source>
        <dbReference type="ARBA" id="ARBA00023077"/>
    </source>
</evidence>
<gene>
    <name evidence="13" type="ORF">PSAKL28_35900</name>
</gene>
<feature type="signal peptide" evidence="10">
    <location>
        <begin position="1"/>
        <end position="24"/>
    </location>
</feature>
<feature type="chain" id="PRO_5001718196" evidence="10">
    <location>
        <begin position="25"/>
        <end position="703"/>
    </location>
</feature>